<dbReference type="InterPro" id="IPR020046">
    <property type="entry name" value="5-3_exonucl_a-hlix_arch_N"/>
</dbReference>
<dbReference type="Proteomes" id="UP001622612">
    <property type="component" value="Chromosome"/>
</dbReference>
<evidence type="ECO:0000256" key="2">
    <source>
        <dbReference type="ARBA" id="ARBA00022801"/>
    </source>
</evidence>
<evidence type="ECO:0000256" key="4">
    <source>
        <dbReference type="ARBA" id="ARBA00049957"/>
    </source>
</evidence>
<evidence type="ECO:0000256" key="1">
    <source>
        <dbReference type="ARBA" id="ARBA00022722"/>
    </source>
</evidence>
<dbReference type="Pfam" id="PF02739">
    <property type="entry name" value="5_3_exonuc_N"/>
    <property type="match status" value="1"/>
</dbReference>
<dbReference type="PANTHER" id="PTHR42646:SF2">
    <property type="entry name" value="5'-3' EXONUCLEASE FAMILY PROTEIN"/>
    <property type="match status" value="1"/>
</dbReference>
<dbReference type="InterPro" id="IPR020045">
    <property type="entry name" value="DNA_polI_H3TH"/>
</dbReference>
<reference evidence="7" key="1">
    <citation type="submission" date="2021-11" db="EMBL/GenBank/DDBJ databases">
        <title>The first genome sequence of unculturable Mycoplasma faucium obtained by de novo assembly of metagenomic reads.</title>
        <authorList>
            <person name="Sabat A.J."/>
            <person name="Bathoorn E."/>
            <person name="Akkerboom V."/>
            <person name="Friedrich A.W."/>
        </authorList>
    </citation>
    <scope>NUCLEOTIDE SEQUENCE [LARGE SCALE GENOMIC DNA]</scope>
    <source>
        <strain evidence="7">UMCG-MFM1</strain>
    </source>
</reference>
<keyword evidence="1" id="KW-0540">Nuclease</keyword>
<dbReference type="SUPFAM" id="SSF47807">
    <property type="entry name" value="5' to 3' exonuclease, C-terminal subdomain"/>
    <property type="match status" value="1"/>
</dbReference>
<dbReference type="EMBL" id="CP088155">
    <property type="protein sequence ID" value="WYM97160.1"/>
    <property type="molecule type" value="Genomic_DNA"/>
</dbReference>
<evidence type="ECO:0000256" key="3">
    <source>
        <dbReference type="ARBA" id="ARBA00023125"/>
    </source>
</evidence>
<evidence type="ECO:0000313" key="8">
    <source>
        <dbReference type="Proteomes" id="UP001622612"/>
    </source>
</evidence>
<dbReference type="PANTHER" id="PTHR42646">
    <property type="entry name" value="FLAP ENDONUCLEASE XNI"/>
    <property type="match status" value="1"/>
</dbReference>
<dbReference type="InterPro" id="IPR038969">
    <property type="entry name" value="FEN"/>
</dbReference>
<proteinExistence type="predicted"/>
<dbReference type="CDD" id="cd09898">
    <property type="entry name" value="H3TH_53EXO"/>
    <property type="match status" value="1"/>
</dbReference>
<dbReference type="Pfam" id="PF01367">
    <property type="entry name" value="5_3_exonuc"/>
    <property type="match status" value="1"/>
</dbReference>
<name>A0ABZ2TL35_9BACT</name>
<accession>A0ABZ2TL35</accession>
<dbReference type="InterPro" id="IPR029060">
    <property type="entry name" value="PIN-like_dom_sf"/>
</dbReference>
<feature type="domain" description="5'-3' exonuclease" evidence="6">
    <location>
        <begin position="5"/>
        <end position="267"/>
    </location>
</feature>
<keyword evidence="2" id="KW-0378">Hydrolase</keyword>
<dbReference type="RefSeq" id="WP_405311446.1">
    <property type="nucleotide sequence ID" value="NZ_CP088155.1"/>
</dbReference>
<sequence length="297" mass="34200">MKANNKILIIDGTYLAYKSYYATLYSQGPILMSNSGKQTNEIVAFFNTMIALIDYHNPSHIFIAFDSHVKTFRHLLHKEYKANRKKASSDFYEQLDTIQTLLNHLNIKNFYIDGFEADDIIAKLVNMFANNENKILIYSADQDLNQLVNENVSILKKIKNVNVTITQNNFENYYDFKPCQVIDYKAIVGDTSDNFKGITGIGPKTAIELLSKYETLENIYANLDNLKDSVKQKFITYKDDAMQDKYLATLRVDFDIPLNNLDEILLTNFSLPPKAYEILDKLNLNLIKAKLKKLEVN</sequence>
<dbReference type="InterPro" id="IPR008918">
    <property type="entry name" value="HhH2"/>
</dbReference>
<protein>
    <recommendedName>
        <fullName evidence="5">5'-3' exonuclease</fullName>
    </recommendedName>
</protein>
<dbReference type="SUPFAM" id="SSF88723">
    <property type="entry name" value="PIN domain-like"/>
    <property type="match status" value="1"/>
</dbReference>
<dbReference type="Gene3D" id="3.40.50.1010">
    <property type="entry name" value="5'-nuclease"/>
    <property type="match status" value="1"/>
</dbReference>
<evidence type="ECO:0000256" key="5">
    <source>
        <dbReference type="ARBA" id="ARBA00050026"/>
    </source>
</evidence>
<dbReference type="InterPro" id="IPR036279">
    <property type="entry name" value="5-3_exonuclease_C_sf"/>
</dbReference>
<dbReference type="SMART" id="SM00475">
    <property type="entry name" value="53EXOc"/>
    <property type="match status" value="1"/>
</dbReference>
<dbReference type="GO" id="GO:0004527">
    <property type="term" value="F:exonuclease activity"/>
    <property type="evidence" value="ECO:0007669"/>
    <property type="project" value="UniProtKB-KW"/>
</dbReference>
<organism evidence="7 8">
    <name type="scientific">Metamycoplasma faucium</name>
    <dbReference type="NCBI Taxonomy" id="56142"/>
    <lineage>
        <taxon>Bacteria</taxon>
        <taxon>Bacillati</taxon>
        <taxon>Mycoplasmatota</taxon>
        <taxon>Mycoplasmoidales</taxon>
        <taxon>Metamycoplasmataceae</taxon>
        <taxon>Metamycoplasma</taxon>
    </lineage>
</organism>
<dbReference type="SMART" id="SM00279">
    <property type="entry name" value="HhH2"/>
    <property type="match status" value="1"/>
</dbReference>
<keyword evidence="8" id="KW-1185">Reference proteome</keyword>
<dbReference type="Gene3D" id="1.10.150.20">
    <property type="entry name" value="5' to 3' exonuclease, C-terminal subdomain"/>
    <property type="match status" value="1"/>
</dbReference>
<dbReference type="InterPro" id="IPR002421">
    <property type="entry name" value="5-3_exonuclease"/>
</dbReference>
<dbReference type="CDD" id="cd09859">
    <property type="entry name" value="PIN_53EXO"/>
    <property type="match status" value="1"/>
</dbReference>
<gene>
    <name evidence="7" type="ORF">LQ356_03090</name>
</gene>
<evidence type="ECO:0000259" key="6">
    <source>
        <dbReference type="SMART" id="SM00475"/>
    </source>
</evidence>
<evidence type="ECO:0000313" key="7">
    <source>
        <dbReference type="EMBL" id="WYM97160.1"/>
    </source>
</evidence>
<comment type="function">
    <text evidence="4">5'-3' exonuclease acting preferentially on double-stranded DNA.</text>
</comment>
<keyword evidence="3" id="KW-0238">DNA-binding</keyword>
<keyword evidence="7" id="KW-0269">Exonuclease</keyword>